<accession>A0A0H3JZP6</accession>
<dbReference type="EMBL" id="AP008231">
    <property type="protein sequence ID" value="BAD78455.1"/>
    <property type="molecule type" value="Genomic_DNA"/>
</dbReference>
<reference evidence="3 4" key="1">
    <citation type="journal article" date="2007" name="Photosyn. Res.">
        <title>Complete nucleotide sequence of the freshwater unicellular cyanobacterium Synechococcus elongatus PCC 6301 chromosome: gene content and organization.</title>
        <authorList>
            <person name="Sugita C."/>
            <person name="Ogata K."/>
            <person name="Shikata M."/>
            <person name="Jikuya H."/>
            <person name="Takano J."/>
            <person name="Furumichi M."/>
            <person name="Kanehisa M."/>
            <person name="Omata T."/>
            <person name="Sugiura M."/>
            <person name="Sugita M."/>
        </authorList>
    </citation>
    <scope>NUCLEOTIDE SEQUENCE [LARGE SCALE GENOMIC DNA]</scope>
    <source>
        <strain evidence="4">ATCC 27144 / PCC 6301 / SAUG 1402/1</strain>
    </source>
</reference>
<proteinExistence type="predicted"/>
<evidence type="ECO:0000259" key="2">
    <source>
        <dbReference type="Pfam" id="PF14024"/>
    </source>
</evidence>
<dbReference type="RefSeq" id="WP_011242579.1">
    <property type="nucleotide sequence ID" value="NC_006576.1"/>
</dbReference>
<feature type="region of interest" description="Disordered" evidence="1">
    <location>
        <begin position="128"/>
        <end position="149"/>
    </location>
</feature>
<dbReference type="Proteomes" id="UP000001175">
    <property type="component" value="Chromosome"/>
</dbReference>
<dbReference type="eggNOG" id="COG3831">
    <property type="taxonomic scope" value="Bacteria"/>
</dbReference>
<evidence type="ECO:0000313" key="3">
    <source>
        <dbReference type="EMBL" id="BAD78455.1"/>
    </source>
</evidence>
<name>A0A0H3JZP6_SYNP6</name>
<dbReference type="Pfam" id="PF14024">
    <property type="entry name" value="DUF4240"/>
    <property type="match status" value="1"/>
</dbReference>
<gene>
    <name evidence="3" type="ordered locus">syc0265_c</name>
</gene>
<evidence type="ECO:0000256" key="1">
    <source>
        <dbReference type="SAM" id="MobiDB-lite"/>
    </source>
</evidence>
<evidence type="ECO:0000313" key="4">
    <source>
        <dbReference type="Proteomes" id="UP000001175"/>
    </source>
</evidence>
<feature type="domain" description="DUF4240" evidence="2">
    <location>
        <begin position="1"/>
        <end position="121"/>
    </location>
</feature>
<sequence>MDLKDFWAIIQDVHDRSDGDMEAKCDRLQTQPASLSAEEAIAFSQHFDALMDRAYDWSLWGAAYLLQGGCSDDAFSVFRASLISRGQAAYETAIANPDAIDITDFDEEAWFFEGFQYAVADGVEAAAGFSPPRLQPHPNQPSGEEWQEEELEQLLPRLTALMEAADSD</sequence>
<protein>
    <recommendedName>
        <fullName evidence="2">DUF4240 domain-containing protein</fullName>
    </recommendedName>
</protein>
<dbReference type="KEGG" id="syc:syc0265_c"/>
<dbReference type="AlphaFoldDB" id="A0A0H3JZP6"/>
<organism evidence="3 4">
    <name type="scientific">Synechococcus sp. (strain ATCC 27144 / PCC 6301 / SAUG 1402/1)</name>
    <name type="common">Anacystis nidulans</name>
    <dbReference type="NCBI Taxonomy" id="269084"/>
    <lineage>
        <taxon>Bacteria</taxon>
        <taxon>Bacillati</taxon>
        <taxon>Cyanobacteriota</taxon>
        <taxon>Cyanophyceae</taxon>
        <taxon>Synechococcales</taxon>
        <taxon>Synechococcaceae</taxon>
        <taxon>Synechococcus</taxon>
    </lineage>
</organism>
<dbReference type="InterPro" id="IPR025334">
    <property type="entry name" value="DUF4240"/>
</dbReference>